<dbReference type="Proteomes" id="UP000183287">
    <property type="component" value="Unassembled WGS sequence"/>
</dbReference>
<sequence>MGTYNDQYKEYDAQGYDQKGYDRPGYDEEGYDRPGYDREGYDRPGYDRPGYDREGYDRPGYDRPGYDREGYDREGHDRQGEYKHVDANPGDSCRGEEGADDFHFHDYGHWTIDNYNGQEGDMLDFTEWGLTREEIASQITNVSIEADTFIINFGNDVSITVIGQAPTWDNVITVEG</sequence>
<organism evidence="2 3">
    <name type="scientific">Nitrosomonas communis</name>
    <dbReference type="NCBI Taxonomy" id="44574"/>
    <lineage>
        <taxon>Bacteria</taxon>
        <taxon>Pseudomonadati</taxon>
        <taxon>Pseudomonadota</taxon>
        <taxon>Betaproteobacteria</taxon>
        <taxon>Nitrosomonadales</taxon>
        <taxon>Nitrosomonadaceae</taxon>
        <taxon>Nitrosomonas</taxon>
    </lineage>
</organism>
<keyword evidence="3" id="KW-1185">Reference proteome</keyword>
<name>A0A1I4W233_9PROT</name>
<dbReference type="RefSeq" id="WP_177198217.1">
    <property type="nucleotide sequence ID" value="NZ_FOUB01000096.1"/>
</dbReference>
<evidence type="ECO:0000313" key="2">
    <source>
        <dbReference type="EMBL" id="SFN07532.1"/>
    </source>
</evidence>
<dbReference type="AlphaFoldDB" id="A0A1I4W233"/>
<reference evidence="3" key="1">
    <citation type="submission" date="2016-10" db="EMBL/GenBank/DDBJ databases">
        <authorList>
            <person name="Varghese N."/>
            <person name="Submissions S."/>
        </authorList>
    </citation>
    <scope>NUCLEOTIDE SEQUENCE [LARGE SCALE GENOMIC DNA]</scope>
    <source>
        <strain evidence="3">Nm44</strain>
    </source>
</reference>
<proteinExistence type="predicted"/>
<dbReference type="EMBL" id="FOUB01000096">
    <property type="protein sequence ID" value="SFN07532.1"/>
    <property type="molecule type" value="Genomic_DNA"/>
</dbReference>
<accession>A0A1I4W233</accession>
<evidence type="ECO:0000256" key="1">
    <source>
        <dbReference type="SAM" id="MobiDB-lite"/>
    </source>
</evidence>
<evidence type="ECO:0000313" key="3">
    <source>
        <dbReference type="Proteomes" id="UP000183287"/>
    </source>
</evidence>
<protein>
    <submittedName>
        <fullName evidence="2">Uncharacterized protein</fullName>
    </submittedName>
</protein>
<gene>
    <name evidence="2" type="ORF">SAMN05421863_10969</name>
</gene>
<feature type="region of interest" description="Disordered" evidence="1">
    <location>
        <begin position="1"/>
        <end position="92"/>
    </location>
</feature>
<feature type="compositionally biased region" description="Basic and acidic residues" evidence="1">
    <location>
        <begin position="19"/>
        <end position="86"/>
    </location>
</feature>